<keyword evidence="10" id="KW-1185">Reference proteome</keyword>
<dbReference type="GO" id="GO:0043190">
    <property type="term" value="C:ATP-binding cassette (ABC) transporter complex"/>
    <property type="evidence" value="ECO:0007669"/>
    <property type="project" value="TreeGrafter"/>
</dbReference>
<evidence type="ECO:0000313" key="9">
    <source>
        <dbReference type="EMBL" id="PNR98289.1"/>
    </source>
</evidence>
<dbReference type="EMBL" id="AZRN01000034">
    <property type="protein sequence ID" value="PNR98289.1"/>
    <property type="molecule type" value="Genomic_DNA"/>
</dbReference>
<dbReference type="GO" id="GO:0005275">
    <property type="term" value="F:amine transmembrane transporter activity"/>
    <property type="evidence" value="ECO:0007669"/>
    <property type="project" value="TreeGrafter"/>
</dbReference>
<feature type="transmembrane region" description="Helical" evidence="7">
    <location>
        <begin position="63"/>
        <end position="81"/>
    </location>
</feature>
<evidence type="ECO:0000313" key="10">
    <source>
        <dbReference type="Proteomes" id="UP000236604"/>
    </source>
</evidence>
<evidence type="ECO:0000256" key="6">
    <source>
        <dbReference type="ARBA" id="ARBA00023136"/>
    </source>
</evidence>
<dbReference type="SUPFAM" id="SSF161098">
    <property type="entry name" value="MetI-like"/>
    <property type="match status" value="1"/>
</dbReference>
<proteinExistence type="inferred from homology"/>
<dbReference type="Proteomes" id="UP000236604">
    <property type="component" value="Unassembled WGS sequence"/>
</dbReference>
<name>A0A2K1P680_9BACT</name>
<comment type="caution">
    <text evidence="9">The sequence shown here is derived from an EMBL/GenBank/DDBJ whole genome shotgun (WGS) entry which is preliminary data.</text>
</comment>
<keyword evidence="2 7" id="KW-0813">Transport</keyword>
<keyword evidence="4 7" id="KW-0812">Transmembrane</keyword>
<evidence type="ECO:0000256" key="3">
    <source>
        <dbReference type="ARBA" id="ARBA00022475"/>
    </source>
</evidence>
<dbReference type="PANTHER" id="PTHR47737:SF1">
    <property type="entry name" value="GLYCINE BETAINE_PROLINE BETAINE TRANSPORT SYSTEM PERMEASE PROTEIN PROW"/>
    <property type="match status" value="1"/>
</dbReference>
<dbReference type="GO" id="GO:0015226">
    <property type="term" value="F:carnitine transmembrane transporter activity"/>
    <property type="evidence" value="ECO:0007669"/>
    <property type="project" value="TreeGrafter"/>
</dbReference>
<evidence type="ECO:0000256" key="4">
    <source>
        <dbReference type="ARBA" id="ARBA00022692"/>
    </source>
</evidence>
<dbReference type="InterPro" id="IPR000515">
    <property type="entry name" value="MetI-like"/>
</dbReference>
<comment type="subcellular location">
    <subcellularLocation>
        <location evidence="7">Cell membrane</location>
        <topology evidence="7">Multi-pass membrane protein</topology>
    </subcellularLocation>
    <subcellularLocation>
        <location evidence="1">Membrane</location>
        <topology evidence="1">Multi-pass membrane protein</topology>
    </subcellularLocation>
</comment>
<sequence length="285" mass="31044">MPIGRGVEIALDFIIRTFMPFFDAITMAFNGTISALESALLFLPPLALIIIIAIVVWLVGTKWLSLGTFVGLLLILDLGLWEELVETMALVFIAVIIALLLGIPWGIWMTRSNIVNKITSPLLDFMQTMPPFVYLIPAVMLFGIGKVPGLVATLIFSIPPPVRLTYLGITQVSEDLKEAARAFGASERQVLTKVELPLSIPSLLAGVNQCIMLAISMVVISSMIGAGGLGELVLMGVNRLDIATGFEGGLAIVILAMVFDRASRSLGNYREIRKKFKRKEKEAKN</sequence>
<feature type="transmembrane region" description="Helical" evidence="7">
    <location>
        <begin position="88"/>
        <end position="108"/>
    </location>
</feature>
<evidence type="ECO:0000256" key="7">
    <source>
        <dbReference type="RuleBase" id="RU363032"/>
    </source>
</evidence>
<dbReference type="GO" id="GO:0015871">
    <property type="term" value="P:choline transport"/>
    <property type="evidence" value="ECO:0007669"/>
    <property type="project" value="TreeGrafter"/>
</dbReference>
<keyword evidence="5 7" id="KW-1133">Transmembrane helix</keyword>
<feature type="transmembrane region" description="Helical" evidence="7">
    <location>
        <begin position="39"/>
        <end position="57"/>
    </location>
</feature>
<reference evidence="9 10" key="1">
    <citation type="submission" date="2013-12" db="EMBL/GenBank/DDBJ databases">
        <title>Comparative genomics of Petrotoga isolates.</title>
        <authorList>
            <person name="Nesbo C.L."/>
            <person name="Charchuk R."/>
            <person name="Chow K."/>
        </authorList>
    </citation>
    <scope>NUCLEOTIDE SEQUENCE [LARGE SCALE GENOMIC DNA]</scope>
    <source>
        <strain evidence="9 10">DSM 14811</strain>
    </source>
</reference>
<feature type="domain" description="ABC transmembrane type-1" evidence="8">
    <location>
        <begin position="84"/>
        <end position="263"/>
    </location>
</feature>
<evidence type="ECO:0000256" key="1">
    <source>
        <dbReference type="ARBA" id="ARBA00004141"/>
    </source>
</evidence>
<dbReference type="PROSITE" id="PS50928">
    <property type="entry name" value="ABC_TM1"/>
    <property type="match status" value="1"/>
</dbReference>
<dbReference type="InterPro" id="IPR035906">
    <property type="entry name" value="MetI-like_sf"/>
</dbReference>
<dbReference type="FunFam" id="1.10.3720.10:FF:000001">
    <property type="entry name" value="Glycine betaine ABC transporter, permease"/>
    <property type="match status" value="1"/>
</dbReference>
<dbReference type="CDD" id="cd06261">
    <property type="entry name" value="TM_PBP2"/>
    <property type="match status" value="1"/>
</dbReference>
<dbReference type="GO" id="GO:0031460">
    <property type="term" value="P:glycine betaine transport"/>
    <property type="evidence" value="ECO:0007669"/>
    <property type="project" value="TreeGrafter"/>
</dbReference>
<dbReference type="Gene3D" id="1.10.3720.10">
    <property type="entry name" value="MetI-like"/>
    <property type="match status" value="1"/>
</dbReference>
<keyword evidence="6 7" id="KW-0472">Membrane</keyword>
<evidence type="ECO:0000256" key="2">
    <source>
        <dbReference type="ARBA" id="ARBA00022448"/>
    </source>
</evidence>
<protein>
    <submittedName>
        <fullName evidence="9">Glycine/betaine ABC transporter permease</fullName>
    </submittedName>
</protein>
<organism evidence="9 10">
    <name type="scientific">Petrotoga mexicana DSM 14811</name>
    <dbReference type="NCBI Taxonomy" id="1122954"/>
    <lineage>
        <taxon>Bacteria</taxon>
        <taxon>Thermotogati</taxon>
        <taxon>Thermotogota</taxon>
        <taxon>Thermotogae</taxon>
        <taxon>Petrotogales</taxon>
        <taxon>Petrotogaceae</taxon>
        <taxon>Petrotoga</taxon>
    </lineage>
</organism>
<evidence type="ECO:0000256" key="5">
    <source>
        <dbReference type="ARBA" id="ARBA00022989"/>
    </source>
</evidence>
<gene>
    <name evidence="9" type="ORF">X927_09080</name>
</gene>
<comment type="similarity">
    <text evidence="7">Belongs to the binding-protein-dependent transport system permease family.</text>
</comment>
<dbReference type="AlphaFoldDB" id="A0A2K1P680"/>
<keyword evidence="3" id="KW-1003">Cell membrane</keyword>
<feature type="transmembrane region" description="Helical" evidence="7">
    <location>
        <begin position="132"/>
        <end position="156"/>
    </location>
</feature>
<feature type="transmembrane region" description="Helical" evidence="7">
    <location>
        <begin position="210"/>
        <end position="230"/>
    </location>
</feature>
<dbReference type="PANTHER" id="PTHR47737">
    <property type="entry name" value="GLYCINE BETAINE/PROLINE BETAINE TRANSPORT SYSTEM PERMEASE PROTEIN PROW"/>
    <property type="match status" value="1"/>
</dbReference>
<evidence type="ECO:0000259" key="8">
    <source>
        <dbReference type="PROSITE" id="PS50928"/>
    </source>
</evidence>
<dbReference type="Pfam" id="PF00528">
    <property type="entry name" value="BPD_transp_1"/>
    <property type="match status" value="1"/>
</dbReference>
<accession>A0A2K1P680</accession>
<feature type="transmembrane region" description="Helical" evidence="7">
    <location>
        <begin position="242"/>
        <end position="259"/>
    </location>
</feature>